<dbReference type="Pfam" id="PF02879">
    <property type="entry name" value="PGM_PMM_II"/>
    <property type="match status" value="1"/>
</dbReference>
<dbReference type="EMBL" id="JAYXHS010000004">
    <property type="protein sequence ID" value="MEC5387888.1"/>
    <property type="molecule type" value="Genomic_DNA"/>
</dbReference>
<dbReference type="InterPro" id="IPR005845">
    <property type="entry name" value="A-D-PHexomutase_a/b/a-II"/>
</dbReference>
<comment type="cofactor">
    <cofactor evidence="1">
        <name>Mg(2+)</name>
        <dbReference type="ChEBI" id="CHEBI:18420"/>
    </cofactor>
</comment>
<evidence type="ECO:0000256" key="8">
    <source>
        <dbReference type="RuleBase" id="RU004326"/>
    </source>
</evidence>
<evidence type="ECO:0000259" key="12">
    <source>
        <dbReference type="Pfam" id="PF02880"/>
    </source>
</evidence>
<dbReference type="SUPFAM" id="SSF55957">
    <property type="entry name" value="Phosphoglucomutase, C-terminal domain"/>
    <property type="match status" value="1"/>
</dbReference>
<evidence type="ECO:0000256" key="4">
    <source>
        <dbReference type="ARBA" id="ARBA00022723"/>
    </source>
</evidence>
<dbReference type="Proteomes" id="UP001331561">
    <property type="component" value="Unassembled WGS sequence"/>
</dbReference>
<dbReference type="InterPro" id="IPR036900">
    <property type="entry name" value="A-D-PHexomutase_C_sf"/>
</dbReference>
<dbReference type="SUPFAM" id="SSF53738">
    <property type="entry name" value="Phosphoglucomutase, first 3 domains"/>
    <property type="match status" value="3"/>
</dbReference>
<keyword evidence="14" id="KW-1185">Reference proteome</keyword>
<evidence type="ECO:0000313" key="13">
    <source>
        <dbReference type="EMBL" id="MEC5387888.1"/>
    </source>
</evidence>
<evidence type="ECO:0000259" key="10">
    <source>
        <dbReference type="Pfam" id="PF02878"/>
    </source>
</evidence>
<dbReference type="Pfam" id="PF02878">
    <property type="entry name" value="PGM_PMM_I"/>
    <property type="match status" value="1"/>
</dbReference>
<evidence type="ECO:0000259" key="11">
    <source>
        <dbReference type="Pfam" id="PF02879"/>
    </source>
</evidence>
<keyword evidence="3" id="KW-0597">Phosphoprotein</keyword>
<dbReference type="PANTHER" id="PTHR45745">
    <property type="entry name" value="PHOSPHOMANNOMUTASE 45A"/>
    <property type="match status" value="1"/>
</dbReference>
<dbReference type="PANTHER" id="PTHR45745:SF1">
    <property type="entry name" value="PHOSPHOGLUCOMUTASE 2B-RELATED"/>
    <property type="match status" value="1"/>
</dbReference>
<dbReference type="CDD" id="cd05801">
    <property type="entry name" value="PGM_like3"/>
    <property type="match status" value="1"/>
</dbReference>
<evidence type="ECO:0000256" key="3">
    <source>
        <dbReference type="ARBA" id="ARBA00022553"/>
    </source>
</evidence>
<feature type="domain" description="Alpha-D-phosphohexomutase alpha/beta/alpha" evidence="11">
    <location>
        <begin position="225"/>
        <end position="328"/>
    </location>
</feature>
<dbReference type="InterPro" id="IPR005846">
    <property type="entry name" value="A-D-PHexomutase_a/b/a-III"/>
</dbReference>
<organism evidence="13 14">
    <name type="scientific">Uliginosibacterium silvisoli</name>
    <dbReference type="NCBI Taxonomy" id="3114758"/>
    <lineage>
        <taxon>Bacteria</taxon>
        <taxon>Pseudomonadati</taxon>
        <taxon>Pseudomonadota</taxon>
        <taxon>Betaproteobacteria</taxon>
        <taxon>Rhodocyclales</taxon>
        <taxon>Zoogloeaceae</taxon>
        <taxon>Uliginosibacterium</taxon>
    </lineage>
</organism>
<dbReference type="Pfam" id="PF02880">
    <property type="entry name" value="PGM_PMM_III"/>
    <property type="match status" value="1"/>
</dbReference>
<dbReference type="NCBIfam" id="TIGR01132">
    <property type="entry name" value="pgm"/>
    <property type="match status" value="1"/>
</dbReference>
<evidence type="ECO:0000256" key="6">
    <source>
        <dbReference type="ARBA" id="ARBA00023235"/>
    </source>
</evidence>
<sequence>MSEATVNTAAAASILLQELKPGELPPASALTNIPRLISAYYTGQPDVSVAAQQVAFGTSGHRGSSFLQSFNEWHVLAISQAVCDYRAQKGINGPLFLGFDTHALSEPAYASVLEVLAANGVETMIAVNDEYTPTPVVSHAILKYNAGRSSGLADGIIISPSHNPPDSGGLKYNPPNGGPADTDVTGWMQARANEFLKNGLQGIKRIPLARALSASTTHRHDFLNDYIADLGDVIDMDAIRGAKLRMGVDPLGGAGVNYWGAIGERYKLDLTVINSDVDQTFRFMTLDWDCKIRMDPSSPSAMQSLIVLKDRFDIAFACDTDHDRHGIVAPSVGLLPPNHYLSVCIDYLFQHRPQWSANAAIGKTLVSSQMIDRVGARLGRKVYEVPVGFKWFVDGLIDGSLGFVGEESAGASFLRRDGSVWTTDKDGITAALLAAEITAVTGQDPGERYRELGNEFGAPFFMRVDAGATLAQKKLLSALSPEQVTSTELAGEKIESILTRAPGNNAGIGGLKVVTKNGWFAARPSGTEDIYKIYAESFLGSDHLQTIISQAQAMVTETLDRGAKPA</sequence>
<keyword evidence="5 8" id="KW-0460">Magnesium</keyword>
<feature type="domain" description="Alpha-D-phosphohexomutase C-terminal" evidence="9">
    <location>
        <begin position="506"/>
        <end position="546"/>
    </location>
</feature>
<dbReference type="InterPro" id="IPR016055">
    <property type="entry name" value="A-D-PHexomutase_a/b/a-I/II/III"/>
</dbReference>
<keyword evidence="4 8" id="KW-0479">Metal-binding</keyword>
<proteinExistence type="inferred from homology"/>
<name>A0ABU6K7Q5_9RHOO</name>
<dbReference type="InterPro" id="IPR016066">
    <property type="entry name" value="A-D-PHexomutase_CS"/>
</dbReference>
<dbReference type="PROSITE" id="PS00710">
    <property type="entry name" value="PGM_PMM"/>
    <property type="match status" value="1"/>
</dbReference>
<dbReference type="Gene3D" id="3.40.120.10">
    <property type="entry name" value="Alpha-D-Glucose-1,6-Bisphosphate, subunit A, domain 3"/>
    <property type="match status" value="3"/>
</dbReference>
<feature type="domain" description="Alpha-D-phosphohexomutase alpha/beta/alpha" evidence="12">
    <location>
        <begin position="337"/>
        <end position="452"/>
    </location>
</feature>
<protein>
    <recommendedName>
        <fullName evidence="7">Phosphoglucomutase</fullName>
        <ecNumber evidence="7">5.4.2.2</ecNumber>
    </recommendedName>
</protein>
<evidence type="ECO:0000256" key="2">
    <source>
        <dbReference type="ARBA" id="ARBA00010231"/>
    </source>
</evidence>
<dbReference type="GO" id="GO:0004614">
    <property type="term" value="F:phosphoglucomutase activity"/>
    <property type="evidence" value="ECO:0007669"/>
    <property type="project" value="UniProtKB-EC"/>
</dbReference>
<dbReference type="Pfam" id="PF00408">
    <property type="entry name" value="PGM_PMM_IV"/>
    <property type="match status" value="1"/>
</dbReference>
<comment type="similarity">
    <text evidence="2 8">Belongs to the phosphohexose mutase family.</text>
</comment>
<feature type="domain" description="Alpha-D-phosphohexomutase alpha/beta/alpha" evidence="10">
    <location>
        <begin position="55"/>
        <end position="193"/>
    </location>
</feature>
<evidence type="ECO:0000259" key="9">
    <source>
        <dbReference type="Pfam" id="PF00408"/>
    </source>
</evidence>
<dbReference type="InterPro" id="IPR005852">
    <property type="entry name" value="PGM_a-D-Glc-sp"/>
</dbReference>
<evidence type="ECO:0000256" key="7">
    <source>
        <dbReference type="NCBIfam" id="TIGR01132"/>
    </source>
</evidence>
<evidence type="ECO:0000256" key="1">
    <source>
        <dbReference type="ARBA" id="ARBA00001946"/>
    </source>
</evidence>
<dbReference type="Gene3D" id="3.30.310.50">
    <property type="entry name" value="Alpha-D-phosphohexomutase, C-terminal domain"/>
    <property type="match status" value="1"/>
</dbReference>
<dbReference type="RefSeq" id="WP_327600862.1">
    <property type="nucleotide sequence ID" value="NZ_JAYXHS010000004.1"/>
</dbReference>
<reference evidence="13 14" key="1">
    <citation type="submission" date="2024-01" db="EMBL/GenBank/DDBJ databases">
        <title>Uliginosibacterium soil sp. nov.</title>
        <authorList>
            <person name="Lv Y."/>
        </authorList>
    </citation>
    <scope>NUCLEOTIDE SEQUENCE [LARGE SCALE GENOMIC DNA]</scope>
    <source>
        <strain evidence="13 14">H3</strain>
    </source>
</reference>
<comment type="caution">
    <text evidence="13">The sequence shown here is derived from an EMBL/GenBank/DDBJ whole genome shotgun (WGS) entry which is preliminary data.</text>
</comment>
<dbReference type="InterPro" id="IPR005844">
    <property type="entry name" value="A-D-PHexomutase_a/b/a-I"/>
</dbReference>
<evidence type="ECO:0000313" key="14">
    <source>
        <dbReference type="Proteomes" id="UP001331561"/>
    </source>
</evidence>
<dbReference type="EC" id="5.4.2.2" evidence="7"/>
<keyword evidence="6 13" id="KW-0413">Isomerase</keyword>
<evidence type="ECO:0000256" key="5">
    <source>
        <dbReference type="ARBA" id="ARBA00022842"/>
    </source>
</evidence>
<accession>A0ABU6K7Q5</accession>
<dbReference type="InterPro" id="IPR005843">
    <property type="entry name" value="A-D-PHexomutase_C"/>
</dbReference>
<gene>
    <name evidence="13" type="primary">pgm</name>
    <name evidence="13" type="ORF">VVD49_19300</name>
</gene>